<dbReference type="CDD" id="cd03443">
    <property type="entry name" value="PaaI_thioesterase"/>
    <property type="match status" value="1"/>
</dbReference>
<sequence length="149" mass="16591">MDNISTEQFVAILKEAREAKDWTSTFEMIPYFSFLGMRLDTENDRFVSILPGDNKFIGNPVLPALHGGVIGAFLESAAMVHLFATQDVTRVPKIINITVEYLRSAKPIETYAEAIITKPGRRVANLRVEAWQGDRNKPVAAAHANFLVS</sequence>
<dbReference type="InterPro" id="IPR029069">
    <property type="entry name" value="HotDog_dom_sf"/>
</dbReference>
<evidence type="ECO:0000313" key="2">
    <source>
        <dbReference type="EMBL" id="USG62859.1"/>
    </source>
</evidence>
<protein>
    <submittedName>
        <fullName evidence="2">PaaI family thioesterase</fullName>
    </submittedName>
</protein>
<evidence type="ECO:0000313" key="3">
    <source>
        <dbReference type="Proteomes" id="UP001056291"/>
    </source>
</evidence>
<dbReference type="Proteomes" id="UP001056291">
    <property type="component" value="Chromosome"/>
</dbReference>
<dbReference type="EMBL" id="CP098747">
    <property type="protein sequence ID" value="USG62859.1"/>
    <property type="molecule type" value="Genomic_DNA"/>
</dbReference>
<evidence type="ECO:0000259" key="1">
    <source>
        <dbReference type="Pfam" id="PF03061"/>
    </source>
</evidence>
<accession>A0ABY4W7I2</accession>
<name>A0ABY4W7I2_9PROT</name>
<proteinExistence type="predicted"/>
<organism evidence="2 3">
    <name type="scientific">Sneathiella marina</name>
    <dbReference type="NCBI Taxonomy" id="2950108"/>
    <lineage>
        <taxon>Bacteria</taxon>
        <taxon>Pseudomonadati</taxon>
        <taxon>Pseudomonadota</taxon>
        <taxon>Alphaproteobacteria</taxon>
        <taxon>Sneathiellales</taxon>
        <taxon>Sneathiellaceae</taxon>
        <taxon>Sneathiella</taxon>
    </lineage>
</organism>
<feature type="domain" description="Thioesterase" evidence="1">
    <location>
        <begin position="65"/>
        <end position="137"/>
    </location>
</feature>
<reference evidence="2" key="1">
    <citation type="submission" date="2022-06" db="EMBL/GenBank/DDBJ databases">
        <title>Sneathiella actinostolidae sp. nov., isolated from a sea anemonein the Western Pacific Ocean.</title>
        <authorList>
            <person name="Wei M.J."/>
        </authorList>
    </citation>
    <scope>NUCLEOTIDE SEQUENCE</scope>
    <source>
        <strain evidence="2">PHK-P5</strain>
    </source>
</reference>
<dbReference type="Gene3D" id="3.10.129.10">
    <property type="entry name" value="Hotdog Thioesterase"/>
    <property type="match status" value="1"/>
</dbReference>
<dbReference type="Pfam" id="PF03061">
    <property type="entry name" value="4HBT"/>
    <property type="match status" value="1"/>
</dbReference>
<dbReference type="RefSeq" id="WP_251937087.1">
    <property type="nucleotide sequence ID" value="NZ_CP098747.1"/>
</dbReference>
<gene>
    <name evidence="2" type="ORF">NBZ79_07700</name>
</gene>
<dbReference type="InterPro" id="IPR006683">
    <property type="entry name" value="Thioestr_dom"/>
</dbReference>
<dbReference type="SUPFAM" id="SSF54637">
    <property type="entry name" value="Thioesterase/thiol ester dehydrase-isomerase"/>
    <property type="match status" value="1"/>
</dbReference>
<keyword evidence="3" id="KW-1185">Reference proteome</keyword>